<evidence type="ECO:0000256" key="2">
    <source>
        <dbReference type="ARBA" id="ARBA00010313"/>
    </source>
</evidence>
<dbReference type="GO" id="GO:0006397">
    <property type="term" value="P:mRNA processing"/>
    <property type="evidence" value="ECO:0007669"/>
    <property type="project" value="UniProtKB-KW"/>
</dbReference>
<reference evidence="8" key="1">
    <citation type="submission" date="2021-06" db="EMBL/GenBank/DDBJ databases">
        <authorList>
            <person name="Kallberg Y."/>
            <person name="Tangrot J."/>
            <person name="Rosling A."/>
        </authorList>
    </citation>
    <scope>NUCLEOTIDE SEQUENCE</scope>
    <source>
        <strain evidence="8">IA702</strain>
    </source>
</reference>
<evidence type="ECO:0000313" key="8">
    <source>
        <dbReference type="EMBL" id="CAG8593940.1"/>
    </source>
</evidence>
<keyword evidence="5" id="KW-0539">Nucleus</keyword>
<sequence>MASTSPLTSPKKRKLSNSSPGEETRRVITEINTSKKVKPDSASPGSVPHNAVPPDLLLRLTKKEEEVQTLLTELQSLSQVLTPDFSYDPSLRKKFLDPAINALFRTMKKDIEEKNKIIEELQRELEGINFTSNSITGKKLVSKLKALQSENEELGRQLRQGRVEQYEVEISLQRKMINELKASLEESEEQNHSLDSEIEKLQDIVLQQAAKLKRYEEKSNRVLED</sequence>
<dbReference type="OrthoDB" id="3366661at2759"/>
<dbReference type="EMBL" id="CAJVPJ010001507">
    <property type="protein sequence ID" value="CAG8593940.1"/>
    <property type="molecule type" value="Genomic_DNA"/>
</dbReference>
<name>A0A9N9C7Z9_9GLOM</name>
<accession>A0A9N9C7Z9</accession>
<keyword evidence="6" id="KW-0175">Coiled coil</keyword>
<feature type="region of interest" description="Disordered" evidence="7">
    <location>
        <begin position="1"/>
        <end position="53"/>
    </location>
</feature>
<evidence type="ECO:0000256" key="1">
    <source>
        <dbReference type="ARBA" id="ARBA00004123"/>
    </source>
</evidence>
<feature type="non-terminal residue" evidence="8">
    <location>
        <position position="225"/>
    </location>
</feature>
<comment type="caution">
    <text evidence="8">The sequence shown here is derived from an EMBL/GenBank/DDBJ whole genome shotgun (WGS) entry which is preliminary data.</text>
</comment>
<dbReference type="Proteomes" id="UP000789572">
    <property type="component" value="Unassembled WGS sequence"/>
</dbReference>
<comment type="subcellular location">
    <subcellularLocation>
        <location evidence="1">Nucleus</location>
    </subcellularLocation>
</comment>
<gene>
    <name evidence="8" type="ORF">POCULU_LOCUS7117</name>
</gene>
<dbReference type="AlphaFoldDB" id="A0A9N9C7Z9"/>
<dbReference type="GO" id="GO:0000381">
    <property type="term" value="P:regulation of alternative mRNA splicing, via spliceosome"/>
    <property type="evidence" value="ECO:0007669"/>
    <property type="project" value="InterPro"/>
</dbReference>
<dbReference type="InterPro" id="IPR033757">
    <property type="entry name" value="WTAP"/>
</dbReference>
<protein>
    <submittedName>
        <fullName evidence="8">8662_t:CDS:1</fullName>
    </submittedName>
</protein>
<evidence type="ECO:0000256" key="7">
    <source>
        <dbReference type="SAM" id="MobiDB-lite"/>
    </source>
</evidence>
<dbReference type="Pfam" id="PF17098">
    <property type="entry name" value="Wtap"/>
    <property type="match status" value="1"/>
</dbReference>
<evidence type="ECO:0000256" key="6">
    <source>
        <dbReference type="SAM" id="Coils"/>
    </source>
</evidence>
<dbReference type="GO" id="GO:0016556">
    <property type="term" value="P:mRNA modification"/>
    <property type="evidence" value="ECO:0007669"/>
    <property type="project" value="InterPro"/>
</dbReference>
<feature type="coiled-coil region" evidence="6">
    <location>
        <begin position="104"/>
        <end position="218"/>
    </location>
</feature>
<keyword evidence="4" id="KW-0508">mRNA splicing</keyword>
<proteinExistence type="inferred from homology"/>
<evidence type="ECO:0000256" key="5">
    <source>
        <dbReference type="ARBA" id="ARBA00023242"/>
    </source>
</evidence>
<keyword evidence="3" id="KW-0507">mRNA processing</keyword>
<dbReference type="PANTHER" id="PTHR15217:SF0">
    <property type="entry name" value="PRE-MRNA-SPLICING REGULATOR WTAP"/>
    <property type="match status" value="1"/>
</dbReference>
<evidence type="ECO:0000313" key="9">
    <source>
        <dbReference type="Proteomes" id="UP000789572"/>
    </source>
</evidence>
<dbReference type="GO" id="GO:0005634">
    <property type="term" value="C:nucleus"/>
    <property type="evidence" value="ECO:0007669"/>
    <property type="project" value="UniProtKB-SubCell"/>
</dbReference>
<dbReference type="PANTHER" id="PTHR15217">
    <property type="entry name" value="WILMS' TUMOR 1-ASSOCIATING PROTEIN"/>
    <property type="match status" value="1"/>
</dbReference>
<keyword evidence="9" id="KW-1185">Reference proteome</keyword>
<comment type="similarity">
    <text evidence="2">Belongs to the fl(2)d family.</text>
</comment>
<dbReference type="GO" id="GO:0008380">
    <property type="term" value="P:RNA splicing"/>
    <property type="evidence" value="ECO:0007669"/>
    <property type="project" value="UniProtKB-KW"/>
</dbReference>
<organism evidence="8 9">
    <name type="scientific">Paraglomus occultum</name>
    <dbReference type="NCBI Taxonomy" id="144539"/>
    <lineage>
        <taxon>Eukaryota</taxon>
        <taxon>Fungi</taxon>
        <taxon>Fungi incertae sedis</taxon>
        <taxon>Mucoromycota</taxon>
        <taxon>Glomeromycotina</taxon>
        <taxon>Glomeromycetes</taxon>
        <taxon>Paraglomerales</taxon>
        <taxon>Paraglomeraceae</taxon>
        <taxon>Paraglomus</taxon>
    </lineage>
</organism>
<evidence type="ECO:0000256" key="3">
    <source>
        <dbReference type="ARBA" id="ARBA00022664"/>
    </source>
</evidence>
<evidence type="ECO:0000256" key="4">
    <source>
        <dbReference type="ARBA" id="ARBA00023187"/>
    </source>
</evidence>